<reference evidence="1" key="2">
    <citation type="journal article" date="2008" name="Genome Biol.">
        <title>Improved genome assembly and evidence-based global gene model set for the chordate Ciona intestinalis: new insight into intron and operon populations.</title>
        <authorList>
            <person name="Satou Y."/>
            <person name="Mineta K."/>
            <person name="Ogasawara M."/>
            <person name="Sasakura Y."/>
            <person name="Shoguchi E."/>
            <person name="Ueno K."/>
            <person name="Yamada L."/>
            <person name="Matsumoto J."/>
            <person name="Wasserscheid J."/>
            <person name="Dewar K."/>
            <person name="Wiley G.B."/>
            <person name="Macmil S.L."/>
            <person name="Roe B.A."/>
            <person name="Zeller R.W."/>
            <person name="Hastings K.E."/>
            <person name="Lemaire P."/>
            <person name="Lindquist E."/>
            <person name="Endo T."/>
            <person name="Hotta K."/>
            <person name="Inaba K."/>
        </authorList>
    </citation>
    <scope>NUCLEOTIDE SEQUENCE [LARGE SCALE GENOMIC DNA]</scope>
    <source>
        <strain evidence="1">wild type</strain>
    </source>
</reference>
<sequence>MFVISMEEFREHIHRFKHQRWEVVTRCMFGVSSKLISPRISGLIGDHNVVDFAAKRDLLMNLAKNSMHATSTTTDASLKLCRIFQVCEWTREACDVTITTTVASQLPRKIELVGHILPNDVTNLMLVVRSIE</sequence>
<dbReference type="Proteomes" id="UP000008144">
    <property type="component" value="Chromosome 4"/>
</dbReference>
<dbReference type="InParanoid" id="H2XPV9"/>
<reference evidence="2" key="1">
    <citation type="journal article" date="2002" name="Science">
        <title>The draft genome of Ciona intestinalis: insights into chordate and vertebrate origins.</title>
        <authorList>
            <person name="Dehal P."/>
            <person name="Satou Y."/>
            <person name="Campbell R.K."/>
            <person name="Chapman J."/>
            <person name="Degnan B."/>
            <person name="De Tomaso A."/>
            <person name="Davidson B."/>
            <person name="Di Gregorio A."/>
            <person name="Gelpke M."/>
            <person name="Goodstein D.M."/>
            <person name="Harafuji N."/>
            <person name="Hastings K.E."/>
            <person name="Ho I."/>
            <person name="Hotta K."/>
            <person name="Huang W."/>
            <person name="Kawashima T."/>
            <person name="Lemaire P."/>
            <person name="Martinez D."/>
            <person name="Meinertzhagen I.A."/>
            <person name="Necula S."/>
            <person name="Nonaka M."/>
            <person name="Putnam N."/>
            <person name="Rash S."/>
            <person name="Saiga H."/>
            <person name="Satake M."/>
            <person name="Terry A."/>
            <person name="Yamada L."/>
            <person name="Wang H.G."/>
            <person name="Awazu S."/>
            <person name="Azumi K."/>
            <person name="Boore J."/>
            <person name="Branno M."/>
            <person name="Chin-Bow S."/>
            <person name="DeSantis R."/>
            <person name="Doyle S."/>
            <person name="Francino P."/>
            <person name="Keys D.N."/>
            <person name="Haga S."/>
            <person name="Hayashi H."/>
            <person name="Hino K."/>
            <person name="Imai K.S."/>
            <person name="Inaba K."/>
            <person name="Kano S."/>
            <person name="Kobayashi K."/>
            <person name="Kobayashi M."/>
            <person name="Lee B.I."/>
            <person name="Makabe K.W."/>
            <person name="Manohar C."/>
            <person name="Matassi G."/>
            <person name="Medina M."/>
            <person name="Mochizuki Y."/>
            <person name="Mount S."/>
            <person name="Morishita T."/>
            <person name="Miura S."/>
            <person name="Nakayama A."/>
            <person name="Nishizaka S."/>
            <person name="Nomoto H."/>
            <person name="Ohta F."/>
            <person name="Oishi K."/>
            <person name="Rigoutsos I."/>
            <person name="Sano M."/>
            <person name="Sasaki A."/>
            <person name="Sasakura Y."/>
            <person name="Shoguchi E."/>
            <person name="Shin-i T."/>
            <person name="Spagnuolo A."/>
            <person name="Stainier D."/>
            <person name="Suzuki M.M."/>
            <person name="Tassy O."/>
            <person name="Takatori N."/>
            <person name="Tokuoka M."/>
            <person name="Yagi K."/>
            <person name="Yoshizaki F."/>
            <person name="Wada S."/>
            <person name="Zhang C."/>
            <person name="Hyatt P.D."/>
            <person name="Larimer F."/>
            <person name="Detter C."/>
            <person name="Doggett N."/>
            <person name="Glavina T."/>
            <person name="Hawkins T."/>
            <person name="Richardson P."/>
            <person name="Lucas S."/>
            <person name="Kohara Y."/>
            <person name="Levine M."/>
            <person name="Satoh N."/>
            <person name="Rokhsar D.S."/>
        </authorList>
    </citation>
    <scope>NUCLEOTIDE SEQUENCE [LARGE SCALE GENOMIC DNA]</scope>
</reference>
<proteinExistence type="predicted"/>
<evidence type="ECO:0000313" key="2">
    <source>
        <dbReference type="Proteomes" id="UP000008144"/>
    </source>
</evidence>
<reference evidence="1" key="4">
    <citation type="submission" date="2025-09" db="UniProtKB">
        <authorList>
            <consortium name="Ensembl"/>
        </authorList>
    </citation>
    <scope>IDENTIFICATION</scope>
</reference>
<organism evidence="1 2">
    <name type="scientific">Ciona intestinalis</name>
    <name type="common">Transparent sea squirt</name>
    <name type="synonym">Ascidia intestinalis</name>
    <dbReference type="NCBI Taxonomy" id="7719"/>
    <lineage>
        <taxon>Eukaryota</taxon>
        <taxon>Metazoa</taxon>
        <taxon>Chordata</taxon>
        <taxon>Tunicata</taxon>
        <taxon>Ascidiacea</taxon>
        <taxon>Phlebobranchia</taxon>
        <taxon>Cionidae</taxon>
        <taxon>Ciona</taxon>
    </lineage>
</organism>
<dbReference type="AlphaFoldDB" id="H2XPV9"/>
<dbReference type="HOGENOM" id="CLU_1921780_0_0_1"/>
<name>H2XPV9_CIOIN</name>
<dbReference type="EMBL" id="EAAA01002028">
    <property type="status" value="NOT_ANNOTATED_CDS"/>
    <property type="molecule type" value="Genomic_DNA"/>
</dbReference>
<reference evidence="1" key="3">
    <citation type="submission" date="2025-08" db="UniProtKB">
        <authorList>
            <consortium name="Ensembl"/>
        </authorList>
    </citation>
    <scope>IDENTIFICATION</scope>
</reference>
<protein>
    <submittedName>
        <fullName evidence="1">Uncharacterized protein</fullName>
    </submittedName>
</protein>
<dbReference type="Ensembl" id="ENSCINT00000030561.1">
    <property type="protein sequence ID" value="ENSCINP00000031693.1"/>
    <property type="gene ID" value="ENSCING00000024458.1"/>
</dbReference>
<evidence type="ECO:0000313" key="1">
    <source>
        <dbReference type="Ensembl" id="ENSCINP00000031693.1"/>
    </source>
</evidence>
<keyword evidence="2" id="KW-1185">Reference proteome</keyword>
<accession>H2XPV9</accession>